<proteinExistence type="predicted"/>
<dbReference type="Proteomes" id="UP001617511">
    <property type="component" value="Unassembled WGS sequence"/>
</dbReference>
<protein>
    <recommendedName>
        <fullName evidence="4">Secreted protein</fullName>
    </recommendedName>
</protein>
<dbReference type="EMBL" id="JBIVGG010000002">
    <property type="protein sequence ID" value="MFJ4078087.1"/>
    <property type="molecule type" value="Genomic_DNA"/>
</dbReference>
<feature type="region of interest" description="Disordered" evidence="1">
    <location>
        <begin position="17"/>
        <end position="49"/>
    </location>
</feature>
<gene>
    <name evidence="2" type="ORF">ACIP2Z_03930</name>
</gene>
<comment type="caution">
    <text evidence="2">The sequence shown here is derived from an EMBL/GenBank/DDBJ whole genome shotgun (WGS) entry which is preliminary data.</text>
</comment>
<feature type="compositionally biased region" description="Low complexity" evidence="1">
    <location>
        <begin position="20"/>
        <end position="33"/>
    </location>
</feature>
<name>A0ABW8F7V8_9ACTN</name>
<feature type="compositionally biased region" description="Basic and acidic residues" evidence="1">
    <location>
        <begin position="38"/>
        <end position="49"/>
    </location>
</feature>
<evidence type="ECO:0000256" key="1">
    <source>
        <dbReference type="SAM" id="MobiDB-lite"/>
    </source>
</evidence>
<accession>A0ABW8F7V8</accession>
<sequence>MIVILIVVLVVALGDDDESTTPASTRTPTTKTAQEQTRAPEGERADLTSFELDDRSEAGITNIWLVWTIKNSSSEKSNYSWEWEAVDADGTRVANGSQVETDVQPGQAAEGEFPTTLKTVEGIKLNITSFNRTVSY</sequence>
<organism evidence="2 3">
    <name type="scientific">Streptomyces iakyrus</name>
    <dbReference type="NCBI Taxonomy" id="68219"/>
    <lineage>
        <taxon>Bacteria</taxon>
        <taxon>Bacillati</taxon>
        <taxon>Actinomycetota</taxon>
        <taxon>Actinomycetes</taxon>
        <taxon>Kitasatosporales</taxon>
        <taxon>Streptomycetaceae</taxon>
        <taxon>Streptomyces</taxon>
    </lineage>
</organism>
<evidence type="ECO:0000313" key="3">
    <source>
        <dbReference type="Proteomes" id="UP001617511"/>
    </source>
</evidence>
<evidence type="ECO:0000313" key="2">
    <source>
        <dbReference type="EMBL" id="MFJ4078087.1"/>
    </source>
</evidence>
<reference evidence="2 3" key="1">
    <citation type="submission" date="2024-10" db="EMBL/GenBank/DDBJ databases">
        <title>The Natural Products Discovery Center: Release of the First 8490 Sequenced Strains for Exploring Actinobacteria Biosynthetic Diversity.</title>
        <authorList>
            <person name="Kalkreuter E."/>
            <person name="Kautsar S.A."/>
            <person name="Yang D."/>
            <person name="Bader C.D."/>
            <person name="Teijaro C.N."/>
            <person name="Fluegel L."/>
            <person name="Davis C.M."/>
            <person name="Simpson J.R."/>
            <person name="Lauterbach L."/>
            <person name="Steele A.D."/>
            <person name="Gui C."/>
            <person name="Meng S."/>
            <person name="Li G."/>
            <person name="Viehrig K."/>
            <person name="Ye F."/>
            <person name="Su P."/>
            <person name="Kiefer A.F."/>
            <person name="Nichols A."/>
            <person name="Cepeda A.J."/>
            <person name="Yan W."/>
            <person name="Fan B."/>
            <person name="Jiang Y."/>
            <person name="Adhikari A."/>
            <person name="Zheng C.-J."/>
            <person name="Schuster L."/>
            <person name="Cowan T.M."/>
            <person name="Smanski M.J."/>
            <person name="Chevrette M.G."/>
            <person name="De Carvalho L.P.S."/>
            <person name="Shen B."/>
        </authorList>
    </citation>
    <scope>NUCLEOTIDE SEQUENCE [LARGE SCALE GENOMIC DNA]</scope>
    <source>
        <strain evidence="2 3">NPDC089932</strain>
    </source>
</reference>
<dbReference type="RefSeq" id="WP_402070055.1">
    <property type="nucleotide sequence ID" value="NZ_JBIVGG010000002.1"/>
</dbReference>
<keyword evidence="3" id="KW-1185">Reference proteome</keyword>
<evidence type="ECO:0008006" key="4">
    <source>
        <dbReference type="Google" id="ProtNLM"/>
    </source>
</evidence>